<evidence type="ECO:0000256" key="2">
    <source>
        <dbReference type="SAM" id="Phobius"/>
    </source>
</evidence>
<proteinExistence type="predicted"/>
<feature type="signal peptide" evidence="3">
    <location>
        <begin position="1"/>
        <end position="43"/>
    </location>
</feature>
<keyword evidence="2" id="KW-0472">Membrane</keyword>
<reference evidence="5" key="1">
    <citation type="submission" date="2017-09" db="EMBL/GenBank/DDBJ databases">
        <title>Brachybacterium sp. VM2412.</title>
        <authorList>
            <person name="Tak E.J."/>
            <person name="Bae J.-W."/>
        </authorList>
    </citation>
    <scope>NUCLEOTIDE SEQUENCE [LARGE SCALE GENOMIC DNA]</scope>
    <source>
        <strain evidence="5">VM2412</strain>
    </source>
</reference>
<accession>A0A291GQH5</accession>
<evidence type="ECO:0000256" key="3">
    <source>
        <dbReference type="SAM" id="SignalP"/>
    </source>
</evidence>
<protein>
    <recommendedName>
        <fullName evidence="6">Peptidase</fullName>
    </recommendedName>
</protein>
<gene>
    <name evidence="4" type="ORF">CFK38_13670</name>
</gene>
<dbReference type="OrthoDB" id="4790111at2"/>
<dbReference type="EMBL" id="CP023563">
    <property type="protein sequence ID" value="ATG52448.1"/>
    <property type="molecule type" value="Genomic_DNA"/>
</dbReference>
<feature type="transmembrane region" description="Helical" evidence="2">
    <location>
        <begin position="420"/>
        <end position="444"/>
    </location>
</feature>
<feature type="region of interest" description="Disordered" evidence="1">
    <location>
        <begin position="212"/>
        <end position="233"/>
    </location>
</feature>
<keyword evidence="2" id="KW-0812">Transmembrane</keyword>
<sequence length="449" mass="45423">MTRPARARGALARATGTVAAAPVAALALTLALALGGAVPAAQADPADEAATPPAHAYQAAGPEVAGAASQAQAPLLLPGVHLDTFALGGQSEDESTGTAKYYRIAVSSGQRVHAAATVAAPPYADGIPETADQLSMEITFLTAGGEACEDSGEDGNGPWRTGDGPITSSAVSGVVGWDGCPGEELFLRVTRTGTRAGDSPLPVEIQVAVEPAGVGGGSPAVTEEVEDSGAGPVPPARDEPFEAGRSFATAPEVAPGSYVMELVPGEVGVVRIDVREGQRLRWRVETTSQPEGAGELALRAFNAVREQVTVHGGSWVMSPDDRVTGGGMTTPVDRGNRGSELPSVATAWLPGTHYVTLQRLQRPADAEAAGAEPVTVVLTLEVAGAVAEDAPEGSVLELGETTVTTGPLSSVGIDASWGRLAMFGGAGLLALLGLLTGIAGMLVLRMRRG</sequence>
<organism evidence="4 5">
    <name type="scientific">Brachybacterium vulturis</name>
    <dbReference type="NCBI Taxonomy" id="2017484"/>
    <lineage>
        <taxon>Bacteria</taxon>
        <taxon>Bacillati</taxon>
        <taxon>Actinomycetota</taxon>
        <taxon>Actinomycetes</taxon>
        <taxon>Micrococcales</taxon>
        <taxon>Dermabacteraceae</taxon>
        <taxon>Brachybacterium</taxon>
    </lineage>
</organism>
<dbReference type="Proteomes" id="UP000218165">
    <property type="component" value="Chromosome"/>
</dbReference>
<name>A0A291GQH5_9MICO</name>
<evidence type="ECO:0000256" key="1">
    <source>
        <dbReference type="SAM" id="MobiDB-lite"/>
    </source>
</evidence>
<dbReference type="RefSeq" id="WP_096803562.1">
    <property type="nucleotide sequence ID" value="NZ_CP023563.1"/>
</dbReference>
<keyword evidence="2" id="KW-1133">Transmembrane helix</keyword>
<dbReference type="KEGG" id="brz:CFK38_13670"/>
<evidence type="ECO:0000313" key="5">
    <source>
        <dbReference type="Proteomes" id="UP000218165"/>
    </source>
</evidence>
<evidence type="ECO:0008006" key="6">
    <source>
        <dbReference type="Google" id="ProtNLM"/>
    </source>
</evidence>
<keyword evidence="3" id="KW-0732">Signal</keyword>
<dbReference type="AlphaFoldDB" id="A0A291GQH5"/>
<keyword evidence="5" id="KW-1185">Reference proteome</keyword>
<feature type="chain" id="PRO_5012968229" description="Peptidase" evidence="3">
    <location>
        <begin position="44"/>
        <end position="449"/>
    </location>
</feature>
<evidence type="ECO:0000313" key="4">
    <source>
        <dbReference type="EMBL" id="ATG52448.1"/>
    </source>
</evidence>